<reference evidence="3" key="1">
    <citation type="submission" date="2022-10" db="EMBL/GenBank/DDBJ databases">
        <title>Gaoshiqiia sediminis gen. nov., sp. nov., isolated from coastal sediment.</title>
        <authorList>
            <person name="Yu W.X."/>
            <person name="Mu D.S."/>
            <person name="Du J.Z."/>
            <person name="Liang Y.Q."/>
        </authorList>
    </citation>
    <scope>NUCLEOTIDE SEQUENCE</scope>
    <source>
        <strain evidence="3">A06</strain>
    </source>
</reference>
<feature type="transmembrane region" description="Helical" evidence="1">
    <location>
        <begin position="42"/>
        <end position="60"/>
    </location>
</feature>
<dbReference type="AlphaFoldDB" id="A0AA41Y986"/>
<evidence type="ECO:0000259" key="2">
    <source>
        <dbReference type="Pfam" id="PF09834"/>
    </source>
</evidence>
<comment type="caution">
    <text evidence="3">The sequence shown here is derived from an EMBL/GenBank/DDBJ whole genome shotgun (WGS) entry which is preliminary data.</text>
</comment>
<keyword evidence="1" id="KW-0812">Transmembrane</keyword>
<accession>A0AA41Y986</accession>
<dbReference type="Proteomes" id="UP001163821">
    <property type="component" value="Unassembled WGS sequence"/>
</dbReference>
<dbReference type="InterPro" id="IPR018638">
    <property type="entry name" value="DUF2061_membrane"/>
</dbReference>
<evidence type="ECO:0000313" key="3">
    <source>
        <dbReference type="EMBL" id="MCW0483577.1"/>
    </source>
</evidence>
<gene>
    <name evidence="3" type="ORF">N2K84_12605</name>
</gene>
<dbReference type="EMBL" id="JAPAAF010000018">
    <property type="protein sequence ID" value="MCW0483577.1"/>
    <property type="molecule type" value="Genomic_DNA"/>
</dbReference>
<evidence type="ECO:0000313" key="4">
    <source>
        <dbReference type="Proteomes" id="UP001163821"/>
    </source>
</evidence>
<sequence length="82" mass="9564">MKDKINMKEKAYRSVVKSVSWRTVGTLDTMLIAWLVTGQLEFAVTIGGVELFTKMLLYYLHERTWNKIKFGRVSSSDIEYQI</sequence>
<feature type="domain" description="DUF2061" evidence="2">
    <location>
        <begin position="15"/>
        <end position="66"/>
    </location>
</feature>
<dbReference type="Pfam" id="PF09834">
    <property type="entry name" value="DUF2061"/>
    <property type="match status" value="1"/>
</dbReference>
<keyword evidence="4" id="KW-1185">Reference proteome</keyword>
<organism evidence="3 4">
    <name type="scientific">Gaoshiqia sediminis</name>
    <dbReference type="NCBI Taxonomy" id="2986998"/>
    <lineage>
        <taxon>Bacteria</taxon>
        <taxon>Pseudomonadati</taxon>
        <taxon>Bacteroidota</taxon>
        <taxon>Bacteroidia</taxon>
        <taxon>Marinilabiliales</taxon>
        <taxon>Prolixibacteraceae</taxon>
        <taxon>Gaoshiqia</taxon>
    </lineage>
</organism>
<proteinExistence type="predicted"/>
<name>A0AA41Y986_9BACT</name>
<keyword evidence="1" id="KW-1133">Transmembrane helix</keyword>
<keyword evidence="1" id="KW-0472">Membrane</keyword>
<protein>
    <submittedName>
        <fullName evidence="3">DUF2061 domain-containing protein</fullName>
    </submittedName>
</protein>
<evidence type="ECO:0000256" key="1">
    <source>
        <dbReference type="SAM" id="Phobius"/>
    </source>
</evidence>